<dbReference type="AlphaFoldDB" id="A0A397QAQ1"/>
<evidence type="ECO:0000313" key="1">
    <source>
        <dbReference type="EMBL" id="RIA56895.1"/>
    </source>
</evidence>
<comment type="caution">
    <text evidence="1">The sequence shown here is derived from an EMBL/GenBank/DDBJ whole genome shotgun (WGS) entry which is preliminary data.</text>
</comment>
<keyword evidence="2" id="KW-1185">Reference proteome</keyword>
<sequence>MKQTNLEAARATSPCVGICQLDAASGYCLGCARTGVEIGGWAGMSDDERQAVLDALPERWAVLGVER</sequence>
<dbReference type="EMBL" id="QXDF01000001">
    <property type="protein sequence ID" value="RIA56895.1"/>
    <property type="molecule type" value="Genomic_DNA"/>
</dbReference>
<proteinExistence type="predicted"/>
<protein>
    <recommendedName>
        <fullName evidence="3">Fe-S protein YdhL (DUF1289 family)</fullName>
    </recommendedName>
</protein>
<dbReference type="OrthoDB" id="3569535at2"/>
<name>A0A397QAQ1_9HYPH</name>
<dbReference type="Proteomes" id="UP000266273">
    <property type="component" value="Unassembled WGS sequence"/>
</dbReference>
<evidence type="ECO:0000313" key="2">
    <source>
        <dbReference type="Proteomes" id="UP000266273"/>
    </source>
</evidence>
<evidence type="ECO:0008006" key="3">
    <source>
        <dbReference type="Google" id="ProtNLM"/>
    </source>
</evidence>
<organism evidence="1 2">
    <name type="scientific">Dichotomicrobium thermohalophilum</name>
    <dbReference type="NCBI Taxonomy" id="933063"/>
    <lineage>
        <taxon>Bacteria</taxon>
        <taxon>Pseudomonadati</taxon>
        <taxon>Pseudomonadota</taxon>
        <taxon>Alphaproteobacteria</taxon>
        <taxon>Hyphomicrobiales</taxon>
        <taxon>Hyphomicrobiaceae</taxon>
        <taxon>Dichotomicrobium</taxon>
    </lineage>
</organism>
<dbReference type="RefSeq" id="WP_119061646.1">
    <property type="nucleotide sequence ID" value="NZ_QXDF01000001.1"/>
</dbReference>
<accession>A0A397QAQ1</accession>
<dbReference type="Pfam" id="PF06945">
    <property type="entry name" value="DUF1289"/>
    <property type="match status" value="1"/>
</dbReference>
<dbReference type="PANTHER" id="PTHR35175">
    <property type="entry name" value="DUF1289 DOMAIN-CONTAINING PROTEIN"/>
    <property type="match status" value="1"/>
</dbReference>
<gene>
    <name evidence="1" type="ORF">BXY53_2008</name>
</gene>
<dbReference type="InterPro" id="IPR010710">
    <property type="entry name" value="DUF1289"/>
</dbReference>
<reference evidence="1 2" key="1">
    <citation type="submission" date="2018-08" db="EMBL/GenBank/DDBJ databases">
        <title>Genomic Encyclopedia of Archaeal and Bacterial Type Strains, Phase II (KMG-II): from individual species to whole genera.</title>
        <authorList>
            <person name="Goeker M."/>
        </authorList>
    </citation>
    <scope>NUCLEOTIDE SEQUENCE [LARGE SCALE GENOMIC DNA]</scope>
    <source>
        <strain evidence="1 2">DSM 5002</strain>
    </source>
</reference>
<dbReference type="PANTHER" id="PTHR35175:SF2">
    <property type="entry name" value="DUF1289 DOMAIN-CONTAINING PROTEIN"/>
    <property type="match status" value="1"/>
</dbReference>